<keyword evidence="1" id="KW-0472">Membrane</keyword>
<accession>A0ABP0H2H4</accession>
<dbReference type="PANTHER" id="PTHR15949:SF3">
    <property type="entry name" value="TESTIS-EXPRESSED PROTEIN 264"/>
    <property type="match status" value="1"/>
</dbReference>
<dbReference type="Gene3D" id="3.20.80.10">
    <property type="entry name" value="Regulatory factor, effector binding domain"/>
    <property type="match status" value="1"/>
</dbReference>
<keyword evidence="1" id="KW-0812">Transmembrane</keyword>
<dbReference type="EMBL" id="CAWYQH010000174">
    <property type="protein sequence ID" value="CAK8698197.1"/>
    <property type="molecule type" value="Genomic_DNA"/>
</dbReference>
<organism evidence="2 3">
    <name type="scientific">Clavelina lepadiformis</name>
    <name type="common">Light-bulb sea squirt</name>
    <name type="synonym">Ascidia lepadiformis</name>
    <dbReference type="NCBI Taxonomy" id="159417"/>
    <lineage>
        <taxon>Eukaryota</taxon>
        <taxon>Metazoa</taxon>
        <taxon>Chordata</taxon>
        <taxon>Tunicata</taxon>
        <taxon>Ascidiacea</taxon>
        <taxon>Aplousobranchia</taxon>
        <taxon>Clavelinidae</taxon>
        <taxon>Clavelina</taxon>
    </lineage>
</organism>
<dbReference type="SUPFAM" id="SSF55136">
    <property type="entry name" value="Probable bacterial effector-binding domain"/>
    <property type="match status" value="1"/>
</dbReference>
<sequence length="169" mass="19048">MDIATTTNVVLLMIATSVLYFLYRIGIFTSVHVVVGKPVIQNAWIAYKYYTGPYMDCGPAFKDVMKTFPNMTTVGIFYDDPNTTPKEKLRYALGIMMSEDGSPPTENLIALATSNQYAIMQLPEIKYAVKTKFPHTLDIVPFVAPMKVYPAMGKYIKVYMLLNITNIAY</sequence>
<proteinExistence type="predicted"/>
<evidence type="ECO:0008006" key="4">
    <source>
        <dbReference type="Google" id="ProtNLM"/>
    </source>
</evidence>
<dbReference type="InterPro" id="IPR011256">
    <property type="entry name" value="Reg_factor_effector_dom_sf"/>
</dbReference>
<evidence type="ECO:0000313" key="3">
    <source>
        <dbReference type="Proteomes" id="UP001642483"/>
    </source>
</evidence>
<keyword evidence="1" id="KW-1133">Transmembrane helix</keyword>
<feature type="transmembrane region" description="Helical" evidence="1">
    <location>
        <begin position="6"/>
        <end position="23"/>
    </location>
</feature>
<protein>
    <recommendedName>
        <fullName evidence="4">Cytochrome P450</fullName>
    </recommendedName>
</protein>
<gene>
    <name evidence="2" type="ORF">CVLEPA_LOCUS31664</name>
</gene>
<name>A0ABP0H2H4_CLALP</name>
<reference evidence="2 3" key="1">
    <citation type="submission" date="2024-02" db="EMBL/GenBank/DDBJ databases">
        <authorList>
            <person name="Daric V."/>
            <person name="Darras S."/>
        </authorList>
    </citation>
    <scope>NUCLEOTIDE SEQUENCE [LARGE SCALE GENOMIC DNA]</scope>
</reference>
<comment type="caution">
    <text evidence="2">The sequence shown here is derived from an EMBL/GenBank/DDBJ whole genome shotgun (WGS) entry which is preliminary data.</text>
</comment>
<evidence type="ECO:0000313" key="2">
    <source>
        <dbReference type="EMBL" id="CAK8698197.1"/>
    </source>
</evidence>
<dbReference type="Proteomes" id="UP001642483">
    <property type="component" value="Unassembled WGS sequence"/>
</dbReference>
<dbReference type="PANTHER" id="PTHR15949">
    <property type="entry name" value="TESTIS-EXPRESSED PROTEIN 264"/>
    <property type="match status" value="1"/>
</dbReference>
<keyword evidence="3" id="KW-1185">Reference proteome</keyword>
<evidence type="ECO:0000256" key="1">
    <source>
        <dbReference type="SAM" id="Phobius"/>
    </source>
</evidence>